<feature type="DNA-binding region" description="H-T-H motif" evidence="4">
    <location>
        <begin position="33"/>
        <end position="52"/>
    </location>
</feature>
<dbReference type="PROSITE" id="PS50977">
    <property type="entry name" value="HTH_TETR_2"/>
    <property type="match status" value="1"/>
</dbReference>
<dbReference type="InterPro" id="IPR041479">
    <property type="entry name" value="TetR_CgmR_C"/>
</dbReference>
<feature type="domain" description="HTH tetR-type" evidence="5">
    <location>
        <begin position="11"/>
        <end position="70"/>
    </location>
</feature>
<dbReference type="Gene3D" id="1.10.357.10">
    <property type="entry name" value="Tetracycline Repressor, domain 2"/>
    <property type="match status" value="1"/>
</dbReference>
<dbReference type="PANTHER" id="PTHR30055">
    <property type="entry name" value="HTH-TYPE TRANSCRIPTIONAL REGULATOR RUTR"/>
    <property type="match status" value="1"/>
</dbReference>
<sequence>MSEGRRTRDPVQTRARILDAAGRALLTHGAGASLETIARVAEVSKGGLLHHFPSKDALLVALGAHLEAQFEEHVEAQLDPEDDAPGRLLRAYVRASLDQLDATQVREEITLLALISAVPEATQDARDAWHRWRERLAADGLDAGRTHVIVRAADGVSAASLFDGDVDAGEVDALREELLALTRDAGPLPGRPPRPW</sequence>
<keyword evidence="2 4" id="KW-0238">DNA-binding</keyword>
<dbReference type="PANTHER" id="PTHR30055:SF234">
    <property type="entry name" value="HTH-TYPE TRANSCRIPTIONAL REGULATOR BETI"/>
    <property type="match status" value="1"/>
</dbReference>
<dbReference type="EMBL" id="JAMOIL010000017">
    <property type="protein sequence ID" value="MCM0621405.1"/>
    <property type="molecule type" value="Genomic_DNA"/>
</dbReference>
<comment type="caution">
    <text evidence="6">The sequence shown here is derived from an EMBL/GenBank/DDBJ whole genome shotgun (WGS) entry which is preliminary data.</text>
</comment>
<proteinExistence type="predicted"/>
<keyword evidence="7" id="KW-1185">Reference proteome</keyword>
<evidence type="ECO:0000256" key="2">
    <source>
        <dbReference type="ARBA" id="ARBA00023125"/>
    </source>
</evidence>
<dbReference type="AlphaFoldDB" id="A0A9X2D8Q7"/>
<name>A0A9X2D8Q7_9ACTN</name>
<keyword evidence="1" id="KW-0805">Transcription regulation</keyword>
<dbReference type="InterPro" id="IPR050109">
    <property type="entry name" value="HTH-type_TetR-like_transc_reg"/>
</dbReference>
<evidence type="ECO:0000256" key="3">
    <source>
        <dbReference type="ARBA" id="ARBA00023163"/>
    </source>
</evidence>
<dbReference type="PRINTS" id="PR00455">
    <property type="entry name" value="HTHTETR"/>
</dbReference>
<evidence type="ECO:0000259" key="5">
    <source>
        <dbReference type="PROSITE" id="PS50977"/>
    </source>
</evidence>
<dbReference type="GO" id="GO:0003700">
    <property type="term" value="F:DNA-binding transcription factor activity"/>
    <property type="evidence" value="ECO:0007669"/>
    <property type="project" value="TreeGrafter"/>
</dbReference>
<accession>A0A9X2D8Q7</accession>
<dbReference type="InterPro" id="IPR009057">
    <property type="entry name" value="Homeodomain-like_sf"/>
</dbReference>
<evidence type="ECO:0000313" key="7">
    <source>
        <dbReference type="Proteomes" id="UP001139485"/>
    </source>
</evidence>
<evidence type="ECO:0000313" key="6">
    <source>
        <dbReference type="EMBL" id="MCM0621405.1"/>
    </source>
</evidence>
<evidence type="ECO:0000256" key="4">
    <source>
        <dbReference type="PROSITE-ProRule" id="PRU00335"/>
    </source>
</evidence>
<protein>
    <submittedName>
        <fullName evidence="6">TetR/AcrR family transcriptional regulator</fullName>
    </submittedName>
</protein>
<dbReference type="InterPro" id="IPR001647">
    <property type="entry name" value="HTH_TetR"/>
</dbReference>
<organism evidence="6 7">
    <name type="scientific">Nocardioides bruguierae</name>
    <dbReference type="NCBI Taxonomy" id="2945102"/>
    <lineage>
        <taxon>Bacteria</taxon>
        <taxon>Bacillati</taxon>
        <taxon>Actinomycetota</taxon>
        <taxon>Actinomycetes</taxon>
        <taxon>Propionibacteriales</taxon>
        <taxon>Nocardioidaceae</taxon>
        <taxon>Nocardioides</taxon>
    </lineage>
</organism>
<keyword evidence="3" id="KW-0804">Transcription</keyword>
<evidence type="ECO:0000256" key="1">
    <source>
        <dbReference type="ARBA" id="ARBA00023015"/>
    </source>
</evidence>
<reference evidence="6" key="1">
    <citation type="submission" date="2022-05" db="EMBL/GenBank/DDBJ databases">
        <authorList>
            <person name="Tuo L."/>
        </authorList>
    </citation>
    <scope>NUCLEOTIDE SEQUENCE</scope>
    <source>
        <strain evidence="6">BSK12Z-4</strain>
    </source>
</reference>
<dbReference type="SUPFAM" id="SSF46689">
    <property type="entry name" value="Homeodomain-like"/>
    <property type="match status" value="1"/>
</dbReference>
<dbReference type="Pfam" id="PF17937">
    <property type="entry name" value="TetR_C_28"/>
    <property type="match status" value="1"/>
</dbReference>
<dbReference type="Pfam" id="PF00440">
    <property type="entry name" value="TetR_N"/>
    <property type="match status" value="1"/>
</dbReference>
<gene>
    <name evidence="6" type="ORF">M8330_14010</name>
</gene>
<dbReference type="GO" id="GO:0000976">
    <property type="term" value="F:transcription cis-regulatory region binding"/>
    <property type="evidence" value="ECO:0007669"/>
    <property type="project" value="TreeGrafter"/>
</dbReference>
<dbReference type="RefSeq" id="WP_250827834.1">
    <property type="nucleotide sequence ID" value="NZ_JAMOIL010000017.1"/>
</dbReference>
<dbReference type="Proteomes" id="UP001139485">
    <property type="component" value="Unassembled WGS sequence"/>
</dbReference>